<dbReference type="InterPro" id="IPR052521">
    <property type="entry name" value="Cell_div_SPOR-domain"/>
</dbReference>
<gene>
    <name evidence="4" type="ORF">BECKFW1821B_GA0114236_10126</name>
</gene>
<dbReference type="PANTHER" id="PTHR38687:SF1">
    <property type="entry name" value="CELL DIVISION PROTEIN DEDD"/>
    <property type="match status" value="1"/>
</dbReference>
<dbReference type="GO" id="GO:0032153">
    <property type="term" value="C:cell division site"/>
    <property type="evidence" value="ECO:0007669"/>
    <property type="project" value="TreeGrafter"/>
</dbReference>
<evidence type="ECO:0000259" key="3">
    <source>
        <dbReference type="PROSITE" id="PS51724"/>
    </source>
</evidence>
<dbReference type="AlphaFoldDB" id="A0A450SGW4"/>
<reference evidence="4" key="1">
    <citation type="submission" date="2019-02" db="EMBL/GenBank/DDBJ databases">
        <authorList>
            <person name="Gruber-Vodicka R. H."/>
            <person name="Seah K. B. B."/>
        </authorList>
    </citation>
    <scope>NUCLEOTIDE SEQUENCE</scope>
    <source>
        <strain evidence="4">BECK_BZ106</strain>
    </source>
</reference>
<dbReference type="InterPro" id="IPR036680">
    <property type="entry name" value="SPOR-like_sf"/>
</dbReference>
<dbReference type="InterPro" id="IPR007730">
    <property type="entry name" value="SPOR-like_dom"/>
</dbReference>
<evidence type="ECO:0000313" key="4">
    <source>
        <dbReference type="EMBL" id="VFJ52335.1"/>
    </source>
</evidence>
<dbReference type="EMBL" id="CAADFD010000012">
    <property type="protein sequence ID" value="VFJ52335.1"/>
    <property type="molecule type" value="Genomic_DNA"/>
</dbReference>
<feature type="transmembrane region" description="Helical" evidence="2">
    <location>
        <begin position="7"/>
        <end position="27"/>
    </location>
</feature>
<feature type="domain" description="SPOR" evidence="3">
    <location>
        <begin position="173"/>
        <end position="254"/>
    </location>
</feature>
<keyword evidence="4" id="KW-0131">Cell cycle</keyword>
<dbReference type="GO" id="GO:0032506">
    <property type="term" value="P:cytokinetic process"/>
    <property type="evidence" value="ECO:0007669"/>
    <property type="project" value="TreeGrafter"/>
</dbReference>
<dbReference type="PANTHER" id="PTHR38687">
    <property type="entry name" value="CELL DIVISION PROTEIN DEDD-RELATED"/>
    <property type="match status" value="1"/>
</dbReference>
<organism evidence="4">
    <name type="scientific">Candidatus Kentrum sp. FW</name>
    <dbReference type="NCBI Taxonomy" id="2126338"/>
    <lineage>
        <taxon>Bacteria</taxon>
        <taxon>Pseudomonadati</taxon>
        <taxon>Pseudomonadota</taxon>
        <taxon>Gammaproteobacteria</taxon>
        <taxon>Candidatus Kentrum</taxon>
    </lineage>
</organism>
<keyword evidence="2" id="KW-0812">Transmembrane</keyword>
<feature type="region of interest" description="Disordered" evidence="1">
    <location>
        <begin position="109"/>
        <end position="175"/>
    </location>
</feature>
<dbReference type="SUPFAM" id="SSF110997">
    <property type="entry name" value="Sporulation related repeat"/>
    <property type="match status" value="1"/>
</dbReference>
<protein>
    <submittedName>
        <fullName evidence="4">Cell division protein DedD (Protein involved in septation)</fullName>
    </submittedName>
</protein>
<evidence type="ECO:0000256" key="2">
    <source>
        <dbReference type="SAM" id="Phobius"/>
    </source>
</evidence>
<dbReference type="GO" id="GO:0042834">
    <property type="term" value="F:peptidoglycan binding"/>
    <property type="evidence" value="ECO:0007669"/>
    <property type="project" value="InterPro"/>
</dbReference>
<sequence length="257" mass="28549">MEKELKYRIVGASVLVLLGVIFIPMILSPSDEIHGVFDDTPPLGANDGFHSRIVPTDKSVAGTEPPKVFDQTGVRHEIPIIRREIESITPVQRELPAAEPDRKAVWEEEINRETALTETTKPAEIGNRWSQDRDKPDKNEGKAVIAKREIPARQEPEQKVSTPQKPKQKAATPQEPMAWAVQVGSFVKRGNALGLRDLLQTKGYRAFVEFVPGGNGGVTRTRVFVGPELDRENAQKSARKLRTDLSIKGIVVRYFGG</sequence>
<dbReference type="Pfam" id="PF05036">
    <property type="entry name" value="SPOR"/>
    <property type="match status" value="1"/>
</dbReference>
<dbReference type="GO" id="GO:0030428">
    <property type="term" value="C:cell septum"/>
    <property type="evidence" value="ECO:0007669"/>
    <property type="project" value="TreeGrafter"/>
</dbReference>
<name>A0A450SGW4_9GAMM</name>
<keyword evidence="2" id="KW-0472">Membrane</keyword>
<evidence type="ECO:0000256" key="1">
    <source>
        <dbReference type="SAM" id="MobiDB-lite"/>
    </source>
</evidence>
<feature type="compositionally biased region" description="Basic and acidic residues" evidence="1">
    <location>
        <begin position="130"/>
        <end position="158"/>
    </location>
</feature>
<keyword evidence="4" id="KW-0132">Cell division</keyword>
<dbReference type="Gene3D" id="3.30.70.1070">
    <property type="entry name" value="Sporulation related repeat"/>
    <property type="match status" value="1"/>
</dbReference>
<keyword evidence="2" id="KW-1133">Transmembrane helix</keyword>
<dbReference type="PROSITE" id="PS51724">
    <property type="entry name" value="SPOR"/>
    <property type="match status" value="1"/>
</dbReference>
<accession>A0A450SGW4</accession>
<proteinExistence type="predicted"/>